<gene>
    <name evidence="3" type="ORF">DFJ69_0667</name>
</gene>
<accession>A0A3D9SRP8</accession>
<feature type="transmembrane region" description="Helical" evidence="1">
    <location>
        <begin position="434"/>
        <end position="453"/>
    </location>
</feature>
<proteinExistence type="predicted"/>
<dbReference type="RefSeq" id="WP_116021108.1">
    <property type="nucleotide sequence ID" value="NZ_QTTT01000001.1"/>
</dbReference>
<dbReference type="Proteomes" id="UP000256661">
    <property type="component" value="Unassembled WGS sequence"/>
</dbReference>
<sequence>MTQRWRTPAAVAAVLLLLGVGVAALVAPLLAEDDDLGTQANAAQLVSVPLAVSPLVLAVLVWWRRGAVLADSPSAEQLDHARRTLAGLVLAQWRTEAALRQLDDPAPLAVHWRLGAAGLMDQTGRLSRRRHRFHGRTDRIGELAQEFRGLARRRLVILGEPGSGKTTLAVLLVRELLEHPRQDEPVPVLLSMSGWHPAREPLREWLARRLAEDYPALRADVFGPGAPRALVAQRCILPVLDGLDEVPESVRPEIVQALNAAMGDADGIVLTCRTAEYRTVLADPGGDRLSAAAVIEPDPITPRAVAAYLADCLPPRPDGSWPRLLHRLRTGASPLAEALHTPLTLWLLRKVYLDTRRDPGHLLDPMAFPTAASVHDHLLDELTAALTGSGHRKRSWDARTAETWLGFLAHHLQRNRTRDLAWWRLRSAVPPHQLRMAAIPWTTLLFVVAYPVLLSLILELPYERLPVGALIGLAFGPVMGLAVGFAGRIRAALVGGAVALPAGLATALVMFESDDWRDSPVFGLTYISIGVLPFTVAFGLTASGSRGIAPGQVGLRLRGRFVSLLRHLLYVPVAGVLACALITPLALVADMRAGEIVVLGMLYGAPLGMMVGLLRWATRPLARDAPHTPASTLRGDIRLSYVTGAAIGLISFPSVTLVAGFFYPFWIPPLVCAALLRNASTVYLLTLIVLAGRRRVPFRLMRFLDEAHRIGLLRQVGPVYQFRHAQLQDRLAAAYAGRAASPPGETAHL</sequence>
<feature type="transmembrane region" description="Helical" evidence="1">
    <location>
        <begin position="523"/>
        <end position="543"/>
    </location>
</feature>
<feature type="transmembrane region" description="Helical" evidence="1">
    <location>
        <begin position="41"/>
        <end position="63"/>
    </location>
</feature>
<protein>
    <submittedName>
        <fullName evidence="3">NACHT domain-containing protein</fullName>
    </submittedName>
</protein>
<evidence type="ECO:0000259" key="2">
    <source>
        <dbReference type="Pfam" id="PF05729"/>
    </source>
</evidence>
<keyword evidence="4" id="KW-1185">Reference proteome</keyword>
<keyword evidence="1" id="KW-0472">Membrane</keyword>
<keyword evidence="1" id="KW-0812">Transmembrane</keyword>
<dbReference type="Pfam" id="PF05729">
    <property type="entry name" value="NACHT"/>
    <property type="match status" value="1"/>
</dbReference>
<dbReference type="InterPro" id="IPR027417">
    <property type="entry name" value="P-loop_NTPase"/>
</dbReference>
<dbReference type="Gene3D" id="3.40.50.300">
    <property type="entry name" value="P-loop containing nucleotide triphosphate hydrolases"/>
    <property type="match status" value="1"/>
</dbReference>
<name>A0A3D9SRP8_9ACTN</name>
<organism evidence="3 4">
    <name type="scientific">Thermomonospora umbrina</name>
    <dbReference type="NCBI Taxonomy" id="111806"/>
    <lineage>
        <taxon>Bacteria</taxon>
        <taxon>Bacillati</taxon>
        <taxon>Actinomycetota</taxon>
        <taxon>Actinomycetes</taxon>
        <taxon>Streptosporangiales</taxon>
        <taxon>Thermomonosporaceae</taxon>
        <taxon>Thermomonospora</taxon>
    </lineage>
</organism>
<evidence type="ECO:0000313" key="3">
    <source>
        <dbReference type="EMBL" id="REE95284.1"/>
    </source>
</evidence>
<feature type="transmembrane region" description="Helical" evidence="1">
    <location>
        <begin position="465"/>
        <end position="485"/>
    </location>
</feature>
<feature type="transmembrane region" description="Helical" evidence="1">
    <location>
        <begin position="639"/>
        <end position="663"/>
    </location>
</feature>
<feature type="transmembrane region" description="Helical" evidence="1">
    <location>
        <begin position="593"/>
        <end position="618"/>
    </location>
</feature>
<dbReference type="SUPFAM" id="SSF52540">
    <property type="entry name" value="P-loop containing nucleoside triphosphate hydrolases"/>
    <property type="match status" value="1"/>
</dbReference>
<evidence type="ECO:0000313" key="4">
    <source>
        <dbReference type="Proteomes" id="UP000256661"/>
    </source>
</evidence>
<feature type="domain" description="NACHT" evidence="2">
    <location>
        <begin position="153"/>
        <end position="309"/>
    </location>
</feature>
<feature type="transmembrane region" description="Helical" evidence="1">
    <location>
        <begin position="564"/>
        <end position="587"/>
    </location>
</feature>
<feature type="transmembrane region" description="Helical" evidence="1">
    <location>
        <begin position="492"/>
        <end position="511"/>
    </location>
</feature>
<feature type="transmembrane region" description="Helical" evidence="1">
    <location>
        <begin position="675"/>
        <end position="692"/>
    </location>
</feature>
<keyword evidence="1" id="KW-1133">Transmembrane helix</keyword>
<evidence type="ECO:0000256" key="1">
    <source>
        <dbReference type="SAM" id="Phobius"/>
    </source>
</evidence>
<comment type="caution">
    <text evidence="3">The sequence shown here is derived from an EMBL/GenBank/DDBJ whole genome shotgun (WGS) entry which is preliminary data.</text>
</comment>
<dbReference type="OrthoDB" id="419058at2"/>
<dbReference type="InterPro" id="IPR007111">
    <property type="entry name" value="NACHT_NTPase"/>
</dbReference>
<reference evidence="3 4" key="1">
    <citation type="submission" date="2018-08" db="EMBL/GenBank/DDBJ databases">
        <title>Sequencing the genomes of 1000 actinobacteria strains.</title>
        <authorList>
            <person name="Klenk H.-P."/>
        </authorList>
    </citation>
    <scope>NUCLEOTIDE SEQUENCE [LARGE SCALE GENOMIC DNA]</scope>
    <source>
        <strain evidence="3 4">DSM 43927</strain>
    </source>
</reference>
<dbReference type="EMBL" id="QTTT01000001">
    <property type="protein sequence ID" value="REE95284.1"/>
    <property type="molecule type" value="Genomic_DNA"/>
</dbReference>
<dbReference type="AlphaFoldDB" id="A0A3D9SRP8"/>